<dbReference type="EMBL" id="JAHRHJ020000002">
    <property type="protein sequence ID" value="KAH9324745.1"/>
    <property type="molecule type" value="Genomic_DNA"/>
</dbReference>
<proteinExistence type="predicted"/>
<protein>
    <submittedName>
        <fullName evidence="1">Uncharacterized protein</fullName>
    </submittedName>
</protein>
<evidence type="ECO:0000313" key="1">
    <source>
        <dbReference type="EMBL" id="KAH9324745.1"/>
    </source>
</evidence>
<gene>
    <name evidence="1" type="ORF">KI387_004923</name>
</gene>
<accession>A0AA38GMV5</accession>
<name>A0AA38GMV5_TAXCH</name>
<dbReference type="Proteomes" id="UP000824469">
    <property type="component" value="Unassembled WGS sequence"/>
</dbReference>
<sequence>MADELPKMRRSTVKAHEINADSLYTMWHQDLNPSQQLLLSQAGILPFLKAVTYRGDTALCAALIDFMVDGELIIGEKKLQITEEEIEQATGLPISGKHVSPSTDYDRVEITVKLTKFKIGANNSGLLLDFIIDPLVRFAAKFLAYRLLGLKKPGYIPFKYVQTAIEVSQGVCFNWCKFVKERMLQQIEFVQKERRGTFNYSTILQFLAFKAFRRFAAVPRPARGRECNEEEESGMECATVLCKCFHGMSAEVEKLIRLMEDADAEDEEEGTVADEEIVFSVMKSLEEDISCCGCTTTENAASVADEIRSRDMGDEISCLLRGWEDEPAGMRSTPSVMDSPLYYPSYSEILESGLWHFEDYNCKSSSAFSRAIGERSLRVLHSQRLVP</sequence>
<keyword evidence="2" id="KW-1185">Reference proteome</keyword>
<comment type="caution">
    <text evidence="1">The sequence shown here is derived from an EMBL/GenBank/DDBJ whole genome shotgun (WGS) entry which is preliminary data.</text>
</comment>
<reference evidence="1 2" key="1">
    <citation type="journal article" date="2021" name="Nat. Plants">
        <title>The Taxus genome provides insights into paclitaxel biosynthesis.</title>
        <authorList>
            <person name="Xiong X."/>
            <person name="Gou J."/>
            <person name="Liao Q."/>
            <person name="Li Y."/>
            <person name="Zhou Q."/>
            <person name="Bi G."/>
            <person name="Li C."/>
            <person name="Du R."/>
            <person name="Wang X."/>
            <person name="Sun T."/>
            <person name="Guo L."/>
            <person name="Liang H."/>
            <person name="Lu P."/>
            <person name="Wu Y."/>
            <person name="Zhang Z."/>
            <person name="Ro D.K."/>
            <person name="Shang Y."/>
            <person name="Huang S."/>
            <person name="Yan J."/>
        </authorList>
    </citation>
    <scope>NUCLEOTIDE SEQUENCE [LARGE SCALE GENOMIC DNA]</scope>
    <source>
        <strain evidence="1">Ta-2019</strain>
    </source>
</reference>
<dbReference type="AlphaFoldDB" id="A0AA38GMV5"/>
<organism evidence="1 2">
    <name type="scientific">Taxus chinensis</name>
    <name type="common">Chinese yew</name>
    <name type="synonym">Taxus wallichiana var. chinensis</name>
    <dbReference type="NCBI Taxonomy" id="29808"/>
    <lineage>
        <taxon>Eukaryota</taxon>
        <taxon>Viridiplantae</taxon>
        <taxon>Streptophyta</taxon>
        <taxon>Embryophyta</taxon>
        <taxon>Tracheophyta</taxon>
        <taxon>Spermatophyta</taxon>
        <taxon>Pinopsida</taxon>
        <taxon>Pinidae</taxon>
        <taxon>Conifers II</taxon>
        <taxon>Cupressales</taxon>
        <taxon>Taxaceae</taxon>
        <taxon>Taxus</taxon>
    </lineage>
</organism>
<evidence type="ECO:0000313" key="2">
    <source>
        <dbReference type="Proteomes" id="UP000824469"/>
    </source>
</evidence>